<evidence type="ECO:0000313" key="4">
    <source>
        <dbReference type="Proteomes" id="UP000277326"/>
    </source>
</evidence>
<feature type="compositionally biased region" description="Acidic residues" evidence="1">
    <location>
        <begin position="1"/>
        <end position="13"/>
    </location>
</feature>
<reference evidence="2 5" key="2">
    <citation type="submission" date="2018-07" db="EMBL/GenBank/DDBJ databases">
        <title>Genome sequences of Haloplanus aerogenes JCM 16430T.</title>
        <authorList>
            <person name="Kim Y.B."/>
            <person name="Roh S.W."/>
        </authorList>
    </citation>
    <scope>NUCLEOTIDE SEQUENCE [LARGE SCALE GENOMIC DNA]</scope>
    <source>
        <strain evidence="2 5">JCM 16430</strain>
    </source>
</reference>
<organism evidence="3 4">
    <name type="scientific">Haloplanus aerogenes</name>
    <dbReference type="NCBI Taxonomy" id="660522"/>
    <lineage>
        <taxon>Archaea</taxon>
        <taxon>Methanobacteriati</taxon>
        <taxon>Methanobacteriota</taxon>
        <taxon>Stenosarchaea group</taxon>
        <taxon>Halobacteria</taxon>
        <taxon>Halobacteriales</taxon>
        <taxon>Haloferacaceae</taxon>
        <taxon>Haloplanus</taxon>
    </lineage>
</organism>
<evidence type="ECO:0000256" key="1">
    <source>
        <dbReference type="SAM" id="MobiDB-lite"/>
    </source>
</evidence>
<evidence type="ECO:0000313" key="3">
    <source>
        <dbReference type="EMBL" id="RMB25618.1"/>
    </source>
</evidence>
<dbReference type="KEGG" id="haer:DU502_10985"/>
<name>A0A3M0DU16_9EURY</name>
<evidence type="ECO:0000313" key="5">
    <source>
        <dbReference type="Proteomes" id="UP000282007"/>
    </source>
</evidence>
<dbReference type="EMBL" id="CP034145">
    <property type="protein sequence ID" value="AZH25869.1"/>
    <property type="molecule type" value="Genomic_DNA"/>
</dbReference>
<dbReference type="Proteomes" id="UP000282007">
    <property type="component" value="Chromosome"/>
</dbReference>
<keyword evidence="5" id="KW-1185">Reference proteome</keyword>
<evidence type="ECO:0000313" key="2">
    <source>
        <dbReference type="EMBL" id="AZH25869.1"/>
    </source>
</evidence>
<sequence>MSESEPSAEELEPETITGGQLANWLNKHGPDWVLEIEPIGRETEYLGFIDDRFKLHHEGGIDFVALDYLGEVADEARRIEYVHRDDSPFAVDEDEDDDADES</sequence>
<feature type="region of interest" description="Disordered" evidence="1">
    <location>
        <begin position="1"/>
        <end position="22"/>
    </location>
</feature>
<dbReference type="OrthoDB" id="302786at2157"/>
<dbReference type="EMBL" id="REFS01000001">
    <property type="protein sequence ID" value="RMB25618.1"/>
    <property type="molecule type" value="Genomic_DNA"/>
</dbReference>
<reference evidence="3" key="3">
    <citation type="submission" date="2018-10" db="EMBL/GenBank/DDBJ databases">
        <authorList>
            <person name="Whitman W."/>
            <person name="Huntemann M."/>
            <person name="Clum A."/>
            <person name="Pillay M."/>
            <person name="Palaniappan K."/>
            <person name="Varghese N."/>
            <person name="Mikhailova N."/>
            <person name="Stamatis D."/>
            <person name="Reddy T."/>
            <person name="Daum C."/>
            <person name="Shapiro N."/>
            <person name="Ivanova N."/>
            <person name="Kyrpides N."/>
            <person name="Woyke T."/>
        </authorList>
    </citation>
    <scope>NUCLEOTIDE SEQUENCE</scope>
    <source>
        <strain evidence="3">CGMCC 1.10124</strain>
    </source>
</reference>
<dbReference type="AlphaFoldDB" id="A0A3M0DU16"/>
<gene>
    <name evidence="3" type="ORF">ATH50_0715</name>
    <name evidence="2" type="ORF">DU502_10985</name>
</gene>
<dbReference type="Proteomes" id="UP000277326">
    <property type="component" value="Unassembled WGS sequence"/>
</dbReference>
<dbReference type="GeneID" id="38471817"/>
<reference evidence="3 4" key="1">
    <citation type="journal article" date="2015" name="Stand. Genomic Sci.">
        <title>Genomic Encyclopedia of Bacterial and Archaeal Type Strains, Phase III: the genomes of soil and plant-associated and newly described type strains.</title>
        <authorList>
            <person name="Whitman W.B."/>
            <person name="Woyke T."/>
            <person name="Klenk H.P."/>
            <person name="Zhou Y."/>
            <person name="Lilburn T.G."/>
            <person name="Beck B.J."/>
            <person name="De Vos P."/>
            <person name="Vandamme P."/>
            <person name="Eisen J.A."/>
            <person name="Garrity G."/>
            <person name="Hugenholtz P."/>
            <person name="Kyrpides N.C."/>
        </authorList>
    </citation>
    <scope>NUCLEOTIDE SEQUENCE [LARGE SCALE GENOMIC DNA]</scope>
    <source>
        <strain evidence="3 4">CGMCC 1.10124</strain>
    </source>
</reference>
<dbReference type="RefSeq" id="WP_121919401.1">
    <property type="nucleotide sequence ID" value="NZ_CP034145.1"/>
</dbReference>
<accession>A0A3M0DU16</accession>
<proteinExistence type="predicted"/>
<protein>
    <submittedName>
        <fullName evidence="3">Uncharacterized protein</fullName>
    </submittedName>
</protein>